<dbReference type="SUPFAM" id="SSF54427">
    <property type="entry name" value="NTF2-like"/>
    <property type="match status" value="1"/>
</dbReference>
<reference evidence="2" key="1">
    <citation type="submission" date="2023-08" db="EMBL/GenBank/DDBJ databases">
        <title>Functional and genomic diversity of the sorghum phyllosphere microbiome.</title>
        <authorList>
            <person name="Shade A."/>
        </authorList>
    </citation>
    <scope>NUCLEOTIDE SEQUENCE</scope>
    <source>
        <strain evidence="2">SORGH_AS_0974</strain>
    </source>
</reference>
<dbReference type="Proteomes" id="UP001255601">
    <property type="component" value="Unassembled WGS sequence"/>
</dbReference>
<evidence type="ECO:0000313" key="2">
    <source>
        <dbReference type="EMBL" id="MDR6100658.1"/>
    </source>
</evidence>
<dbReference type="PANTHER" id="PTHR41252">
    <property type="entry name" value="BLR2505 PROTEIN"/>
    <property type="match status" value="1"/>
</dbReference>
<dbReference type="GO" id="GO:0016853">
    <property type="term" value="F:isomerase activity"/>
    <property type="evidence" value="ECO:0007669"/>
    <property type="project" value="UniProtKB-KW"/>
</dbReference>
<gene>
    <name evidence="2" type="ORF">QE369_000836</name>
</gene>
<organism evidence="2 3">
    <name type="scientific">Agrobacterium larrymoorei</name>
    <dbReference type="NCBI Taxonomy" id="160699"/>
    <lineage>
        <taxon>Bacteria</taxon>
        <taxon>Pseudomonadati</taxon>
        <taxon>Pseudomonadota</taxon>
        <taxon>Alphaproteobacteria</taxon>
        <taxon>Hyphomicrobiales</taxon>
        <taxon>Rhizobiaceae</taxon>
        <taxon>Rhizobium/Agrobacterium group</taxon>
        <taxon>Agrobacterium</taxon>
    </lineage>
</organism>
<dbReference type="EMBL" id="JAVIZC010000001">
    <property type="protein sequence ID" value="MDR6100658.1"/>
    <property type="molecule type" value="Genomic_DNA"/>
</dbReference>
<dbReference type="AlphaFoldDB" id="A0AAJ2ERP6"/>
<proteinExistence type="predicted"/>
<dbReference type="InterPro" id="IPR032710">
    <property type="entry name" value="NTF2-like_dom_sf"/>
</dbReference>
<evidence type="ECO:0000313" key="3">
    <source>
        <dbReference type="Proteomes" id="UP001255601"/>
    </source>
</evidence>
<feature type="domain" description="SnoaL-like" evidence="1">
    <location>
        <begin position="12"/>
        <end position="117"/>
    </location>
</feature>
<evidence type="ECO:0000259" key="1">
    <source>
        <dbReference type="Pfam" id="PF12680"/>
    </source>
</evidence>
<dbReference type="Gene3D" id="3.10.450.50">
    <property type="match status" value="1"/>
</dbReference>
<dbReference type="PANTHER" id="PTHR41252:SF1">
    <property type="entry name" value="BLR2505 PROTEIN"/>
    <property type="match status" value="1"/>
</dbReference>
<sequence length="133" mass="14703">MSDIEQNRALAKRLYSGFATGDLPAVLSTMAADIEWTEAEGYPYAGTFIGPDAVVEAVFVKLATEWEGYQAIPEQFVAEGDTVVAIGHYSGTYKATNKSFRAPFVHVWTVRDDKFVKFVQHTDTVVVQRALHA</sequence>
<name>A0AAJ2ERP6_9HYPH</name>
<dbReference type="InterPro" id="IPR037401">
    <property type="entry name" value="SnoaL-like"/>
</dbReference>
<comment type="caution">
    <text evidence="2">The sequence shown here is derived from an EMBL/GenBank/DDBJ whole genome shotgun (WGS) entry which is preliminary data.</text>
</comment>
<keyword evidence="2" id="KW-0413">Isomerase</keyword>
<accession>A0AAJ2ERP6</accession>
<dbReference type="RefSeq" id="WP_309769689.1">
    <property type="nucleotide sequence ID" value="NZ_JAVIZC010000001.1"/>
</dbReference>
<protein>
    <submittedName>
        <fullName evidence="2">Ketosteroid isomerase-like protein</fullName>
    </submittedName>
</protein>
<dbReference type="Pfam" id="PF12680">
    <property type="entry name" value="SnoaL_2"/>
    <property type="match status" value="1"/>
</dbReference>